<protein>
    <submittedName>
        <fullName evidence="1">Uncharacterized protein</fullName>
    </submittedName>
</protein>
<name>A0AA35ZSM8_LACSI</name>
<dbReference type="Proteomes" id="UP001177003">
    <property type="component" value="Chromosome 8"/>
</dbReference>
<evidence type="ECO:0000313" key="2">
    <source>
        <dbReference type="Proteomes" id="UP001177003"/>
    </source>
</evidence>
<organism evidence="1 2">
    <name type="scientific">Lactuca saligna</name>
    <name type="common">Willowleaf lettuce</name>
    <dbReference type="NCBI Taxonomy" id="75948"/>
    <lineage>
        <taxon>Eukaryota</taxon>
        <taxon>Viridiplantae</taxon>
        <taxon>Streptophyta</taxon>
        <taxon>Embryophyta</taxon>
        <taxon>Tracheophyta</taxon>
        <taxon>Spermatophyta</taxon>
        <taxon>Magnoliopsida</taxon>
        <taxon>eudicotyledons</taxon>
        <taxon>Gunneridae</taxon>
        <taxon>Pentapetalae</taxon>
        <taxon>asterids</taxon>
        <taxon>campanulids</taxon>
        <taxon>Asterales</taxon>
        <taxon>Asteraceae</taxon>
        <taxon>Cichorioideae</taxon>
        <taxon>Cichorieae</taxon>
        <taxon>Lactucinae</taxon>
        <taxon>Lactuca</taxon>
    </lineage>
</organism>
<evidence type="ECO:0000313" key="1">
    <source>
        <dbReference type="EMBL" id="CAI9298140.1"/>
    </source>
</evidence>
<dbReference type="EMBL" id="OX465084">
    <property type="protein sequence ID" value="CAI9298140.1"/>
    <property type="molecule type" value="Genomic_DNA"/>
</dbReference>
<gene>
    <name evidence="1" type="ORF">LSALG_LOCUS36917</name>
</gene>
<proteinExistence type="predicted"/>
<keyword evidence="2" id="KW-1185">Reference proteome</keyword>
<dbReference type="AlphaFoldDB" id="A0AA35ZSM8"/>
<reference evidence="1" key="1">
    <citation type="submission" date="2023-04" db="EMBL/GenBank/DDBJ databases">
        <authorList>
            <person name="Vijverberg K."/>
            <person name="Xiong W."/>
            <person name="Schranz E."/>
        </authorList>
    </citation>
    <scope>NUCLEOTIDE SEQUENCE</scope>
</reference>
<accession>A0AA35ZSM8</accession>
<sequence>MYLLMYSIIFDKKFEDVQVKVNVYSDVTKLSCDSDSDSLETIDFRANFSSCKSQMERVYCEEDCLIAREDEKLTRKDKRKLALSCWKWEEVVDLCKDEDSYVVLSFIPLKKKVKVSIQSRNRVLKLFDELDDDE</sequence>